<evidence type="ECO:0000256" key="1">
    <source>
        <dbReference type="ARBA" id="ARBA00004123"/>
    </source>
</evidence>
<evidence type="ECO:0000259" key="12">
    <source>
        <dbReference type="SMART" id="SM00968"/>
    </source>
</evidence>
<dbReference type="InterPro" id="IPR003395">
    <property type="entry name" value="RecF/RecN/SMC_N"/>
</dbReference>
<dbReference type="Pfam" id="PF02463">
    <property type="entry name" value="SMC_N"/>
    <property type="match status" value="1"/>
</dbReference>
<dbReference type="SMART" id="SM00968">
    <property type="entry name" value="SMC_hinge"/>
    <property type="match status" value="1"/>
</dbReference>
<evidence type="ECO:0000256" key="8">
    <source>
        <dbReference type="ARBA" id="ARBA00023242"/>
    </source>
</evidence>
<dbReference type="GO" id="GO:0016887">
    <property type="term" value="F:ATP hydrolysis activity"/>
    <property type="evidence" value="ECO:0007669"/>
    <property type="project" value="InterPro"/>
</dbReference>
<keyword evidence="6" id="KW-0498">Mitosis</keyword>
<evidence type="ECO:0000256" key="7">
    <source>
        <dbReference type="ARBA" id="ARBA00023054"/>
    </source>
</evidence>
<feature type="coiled-coil region" evidence="11">
    <location>
        <begin position="917"/>
        <end position="951"/>
    </location>
</feature>
<proteinExistence type="inferred from homology"/>
<dbReference type="Gene3D" id="3.40.50.300">
    <property type="entry name" value="P-loop containing nucleotide triphosphate hydrolases"/>
    <property type="match status" value="2"/>
</dbReference>
<keyword evidence="7 11" id="KW-0175">Coiled coil</keyword>
<keyword evidence="5" id="KW-0132">Cell division</keyword>
<dbReference type="OrthoDB" id="5575062at2759"/>
<dbReference type="PANTHER" id="PTHR18937:SF12">
    <property type="entry name" value="STRUCTURAL MAINTENANCE OF CHROMOSOMES PROTEIN"/>
    <property type="match status" value="1"/>
</dbReference>
<dbReference type="PIRSF" id="PIRSF005719">
    <property type="entry name" value="SMC"/>
    <property type="match status" value="1"/>
</dbReference>
<keyword evidence="8 10" id="KW-0539">Nucleus</keyword>
<dbReference type="InterPro" id="IPR010935">
    <property type="entry name" value="SMC_hinge"/>
</dbReference>
<dbReference type="GO" id="GO:0005634">
    <property type="term" value="C:nucleus"/>
    <property type="evidence" value="ECO:0007669"/>
    <property type="project" value="UniProtKB-SubCell"/>
</dbReference>
<dbReference type="SUPFAM" id="SSF75553">
    <property type="entry name" value="Smc hinge domain"/>
    <property type="match status" value="1"/>
</dbReference>
<dbReference type="GO" id="GO:0008278">
    <property type="term" value="C:cohesin complex"/>
    <property type="evidence" value="ECO:0007669"/>
    <property type="project" value="InterPro"/>
</dbReference>
<keyword evidence="9" id="KW-0131">Cell cycle</keyword>
<evidence type="ECO:0000256" key="9">
    <source>
        <dbReference type="ARBA" id="ARBA00023306"/>
    </source>
</evidence>
<dbReference type="SUPFAM" id="SSF52540">
    <property type="entry name" value="P-loop containing nucleoside triphosphate hydrolases"/>
    <property type="match status" value="1"/>
</dbReference>
<feature type="coiled-coil region" evidence="11">
    <location>
        <begin position="1050"/>
        <end position="1084"/>
    </location>
</feature>
<feature type="coiled-coil region" evidence="11">
    <location>
        <begin position="465"/>
        <end position="520"/>
    </location>
</feature>
<comment type="subcellular location">
    <subcellularLocation>
        <location evidence="2">Chromosome</location>
    </subcellularLocation>
    <subcellularLocation>
        <location evidence="1 10">Nucleus</location>
    </subcellularLocation>
</comment>
<dbReference type="Gene3D" id="3.30.70.1620">
    <property type="match status" value="1"/>
</dbReference>
<feature type="domain" description="SMC hinge" evidence="12">
    <location>
        <begin position="542"/>
        <end position="657"/>
    </location>
</feature>
<dbReference type="GO" id="GO:0003677">
    <property type="term" value="F:DNA binding"/>
    <property type="evidence" value="ECO:0007669"/>
    <property type="project" value="TreeGrafter"/>
</dbReference>
<dbReference type="PANTHER" id="PTHR18937">
    <property type="entry name" value="STRUCTURAL MAINTENANCE OF CHROMOSOMES SMC FAMILY MEMBER"/>
    <property type="match status" value="1"/>
</dbReference>
<evidence type="ECO:0000256" key="11">
    <source>
        <dbReference type="SAM" id="Coils"/>
    </source>
</evidence>
<dbReference type="EMBL" id="ML119065">
    <property type="protein sequence ID" value="ROT34795.1"/>
    <property type="molecule type" value="Genomic_DNA"/>
</dbReference>
<dbReference type="Gene3D" id="1.20.1060.20">
    <property type="match status" value="1"/>
</dbReference>
<evidence type="ECO:0000256" key="3">
    <source>
        <dbReference type="ARBA" id="ARBA00005597"/>
    </source>
</evidence>
<dbReference type="Gene3D" id="1.10.287.1490">
    <property type="match status" value="1"/>
</dbReference>
<evidence type="ECO:0000313" key="13">
    <source>
        <dbReference type="EMBL" id="ROT34795.1"/>
    </source>
</evidence>
<dbReference type="GO" id="GO:0051301">
    <property type="term" value="P:cell division"/>
    <property type="evidence" value="ECO:0007669"/>
    <property type="project" value="UniProtKB-KW"/>
</dbReference>
<dbReference type="Proteomes" id="UP000272025">
    <property type="component" value="Unassembled WGS sequence"/>
</dbReference>
<organism evidence="13 14">
    <name type="scientific">Sodiomyces alkalinus (strain CBS 110278 / VKM F-3762 / F11)</name>
    <name type="common">Alkaliphilic filamentous fungus</name>
    <dbReference type="NCBI Taxonomy" id="1314773"/>
    <lineage>
        <taxon>Eukaryota</taxon>
        <taxon>Fungi</taxon>
        <taxon>Dikarya</taxon>
        <taxon>Ascomycota</taxon>
        <taxon>Pezizomycotina</taxon>
        <taxon>Sordariomycetes</taxon>
        <taxon>Hypocreomycetidae</taxon>
        <taxon>Glomerellales</taxon>
        <taxon>Plectosphaerellaceae</taxon>
        <taxon>Sodiomyces</taxon>
    </lineage>
</organism>
<name>A0A3N2PJU8_SODAK</name>
<feature type="coiled-coil region" evidence="11">
    <location>
        <begin position="193"/>
        <end position="301"/>
    </location>
</feature>
<dbReference type="GeneID" id="39583691"/>
<dbReference type="InterPro" id="IPR024704">
    <property type="entry name" value="SMC"/>
</dbReference>
<protein>
    <recommendedName>
        <fullName evidence="10">Structural maintenance of chromosomes protein</fullName>
    </recommendedName>
</protein>
<dbReference type="AlphaFoldDB" id="A0A3N2PJU8"/>
<dbReference type="CDD" id="cd03275">
    <property type="entry name" value="ABC_SMC1_euk"/>
    <property type="match status" value="2"/>
</dbReference>
<keyword evidence="14" id="KW-1185">Reference proteome</keyword>
<reference evidence="13 14" key="1">
    <citation type="journal article" date="2018" name="Mol. Ecol.">
        <title>The obligate alkalophilic soda-lake fungus Sodiomyces alkalinus has shifted to a protein diet.</title>
        <authorList>
            <person name="Grum-Grzhimaylo A.A."/>
            <person name="Falkoski D.L."/>
            <person name="van den Heuvel J."/>
            <person name="Valero-Jimenez C.A."/>
            <person name="Min B."/>
            <person name="Choi I.G."/>
            <person name="Lipzen A."/>
            <person name="Daum C.G."/>
            <person name="Aanen D.K."/>
            <person name="Tsang A."/>
            <person name="Henrissat B."/>
            <person name="Bilanenko E.N."/>
            <person name="de Vries R.P."/>
            <person name="van Kan J.A.L."/>
            <person name="Grigoriev I.V."/>
            <person name="Debets A.J.M."/>
        </authorList>
    </citation>
    <scope>NUCLEOTIDE SEQUENCE [LARGE SCALE GENOMIC DNA]</scope>
    <source>
        <strain evidence="13 14">F11</strain>
    </source>
</reference>
<feature type="coiled-coil region" evidence="11">
    <location>
        <begin position="725"/>
        <end position="888"/>
    </location>
</feature>
<gene>
    <name evidence="13" type="ORF">SODALDRAFT_382200</name>
</gene>
<evidence type="ECO:0000256" key="5">
    <source>
        <dbReference type="ARBA" id="ARBA00022618"/>
    </source>
</evidence>
<feature type="coiled-coil region" evidence="11">
    <location>
        <begin position="348"/>
        <end position="378"/>
    </location>
</feature>
<dbReference type="InterPro" id="IPR036277">
    <property type="entry name" value="SMC_hinge_sf"/>
</dbReference>
<dbReference type="RefSeq" id="XP_028462601.1">
    <property type="nucleotide sequence ID" value="XM_028615214.1"/>
</dbReference>
<accession>A0A3N2PJU8</accession>
<evidence type="ECO:0000256" key="2">
    <source>
        <dbReference type="ARBA" id="ARBA00004286"/>
    </source>
</evidence>
<dbReference type="STRING" id="1314773.A0A3N2PJU8"/>
<evidence type="ECO:0000256" key="6">
    <source>
        <dbReference type="ARBA" id="ARBA00022776"/>
    </source>
</evidence>
<sequence length="1254" mass="143640">MGKLIRLELFNFKSYKGHHVLLFGDSYFTSIIGPNGSGKSNSMDAISFVLGIKSSHLRSAHLKDLVYRGRVLKTSKINDDGSAEARIADSQPDEDASMRRAWRHDPRSAWVMAVYEDDAGDEQRWKRSITSQGSSEYRINDRVVTAQQYNEALEAENILIKARNFLVFQGDIEAIAAQSPHDLTRLIEQISGSLEFKAEYERLQSEVEQAAENQSFQLHRRRGINSEIKQYQEQKREAENFQQKTDERSLAIVNHALWRLYHLQKRMEESTAKIQEHDANLQEFRRNMAVFEKRLETARSEQSGAARHLASIDKTIKAKEKSIADMDNELIPINEKVVQSTRDINHLRQRLDATCRERDEQAKALENESKRLKAVEKAEALKEIEYKERMQQQGVKLTESDRKEYANLRKQVLSLTMANQAKLDNVLRQQKSDEVTVNSLRGKVDTISANLHKLASEIHSLCGRKEAVEAMVQNLSRDIDTRKKEIGQIGSIRQRTHNKRTELEEKLENVAKQLREADDGRRQNDREAKVKEMVSTLKRVYPGVKGRVGDLCKPKQKKFDEAIIVALGRDFESVIVDTEKTGLECVHYLKDQRFPPMTFIPLDNVKVNSVNNAIKGISGARLTIDTIDFDPSYERAMAYACGSSVVCDTLDIAKRICYDKKIQVKAVTLEGFVIHKAGLMTGGRGPETKGGKRRFEDDDIQALKKVAAKYKNEIENLPKPDRRAEETLRIDLQALESQLVSAKRELSHLEKNLSSKSKEQDNEERHLADWALKLAQKSEELEMTRNTLREFRAAIFEVEDKIFSGFCSRLGLANIRAYEAEHKGIHSELEEERKAFEVQKERLKSTLRWAESRHRDLCGRVATMEKKCQHLEHELQQYRREKSDIDIELGHVSNELDALREGLGESREHLARKNQFVVDAKAEVQKQNKEIEDRQKEVSRLEAKLQKSSASKFALLRKCKLEQLQIPLLTGSLDKLPNEDNLLRLDPDVMDLDKQGQREEVDVAVDDYGIVIDFDSLDDALKQLDDPSVEEGLQKTIAALTAELEKLNPNMRAMERLESVELRLKNTEQEFEDSRKALKDARDAFNQVKAQRFELFNKAFTHIQEQIAHVYKDLTRSDAYPLGGQAYLDIEEDTDTPYLSGIKYHAMPPLKRFRDMEHLSGGEKTMAALALLFAIHSYQPSPFFVLDEVDAALDNANVDKIKKYIREHAGPGMQFVVISLKTGLFQDSESLVGVYRDQEANSSRTLTMDLRKYK</sequence>
<evidence type="ECO:0000313" key="14">
    <source>
        <dbReference type="Proteomes" id="UP000272025"/>
    </source>
</evidence>
<dbReference type="InterPro" id="IPR028468">
    <property type="entry name" value="Smc1_ABC"/>
</dbReference>
<dbReference type="GO" id="GO:0005524">
    <property type="term" value="F:ATP binding"/>
    <property type="evidence" value="ECO:0007669"/>
    <property type="project" value="InterPro"/>
</dbReference>
<comment type="similarity">
    <text evidence="3">Belongs to the SMC family. SMC1 subfamily.</text>
</comment>
<dbReference type="Pfam" id="PF06470">
    <property type="entry name" value="SMC_hinge"/>
    <property type="match status" value="1"/>
</dbReference>
<evidence type="ECO:0000256" key="4">
    <source>
        <dbReference type="ARBA" id="ARBA00022454"/>
    </source>
</evidence>
<evidence type="ECO:0000256" key="10">
    <source>
        <dbReference type="PIRNR" id="PIRNR005719"/>
    </source>
</evidence>
<keyword evidence="4" id="KW-0158">Chromosome</keyword>
<dbReference type="InterPro" id="IPR027417">
    <property type="entry name" value="P-loop_NTPase"/>
</dbReference>
<dbReference type="GO" id="GO:0007062">
    <property type="term" value="P:sister chromatid cohesion"/>
    <property type="evidence" value="ECO:0007669"/>
    <property type="project" value="InterPro"/>
</dbReference>